<organism evidence="2 3">
    <name type="scientific">Rhodopirellula europaea SH398</name>
    <dbReference type="NCBI Taxonomy" id="1263868"/>
    <lineage>
        <taxon>Bacteria</taxon>
        <taxon>Pseudomonadati</taxon>
        <taxon>Planctomycetota</taxon>
        <taxon>Planctomycetia</taxon>
        <taxon>Pirellulales</taxon>
        <taxon>Pirellulaceae</taxon>
        <taxon>Rhodopirellula</taxon>
    </lineage>
</organism>
<protein>
    <submittedName>
        <fullName evidence="2">Uncharacterized protein</fullName>
    </submittedName>
</protein>
<proteinExistence type="predicted"/>
<keyword evidence="1" id="KW-0812">Transmembrane</keyword>
<comment type="caution">
    <text evidence="2">The sequence shown here is derived from an EMBL/GenBank/DDBJ whole genome shotgun (WGS) entry which is preliminary data.</text>
</comment>
<dbReference type="PATRIC" id="fig|1263868.3.peg.2342"/>
<dbReference type="AlphaFoldDB" id="M5SM62"/>
<feature type="transmembrane region" description="Helical" evidence="1">
    <location>
        <begin position="30"/>
        <end position="51"/>
    </location>
</feature>
<dbReference type="EMBL" id="ANOF01000069">
    <property type="protein sequence ID" value="EMI27309.1"/>
    <property type="molecule type" value="Genomic_DNA"/>
</dbReference>
<gene>
    <name evidence="2" type="ORF">RESH_02159</name>
</gene>
<accession>M5SM62</accession>
<name>M5SM62_9BACT</name>
<sequence>MSGCSVRVDAPFGWIQLLNESSVQMDKVRWGKSCSFVMGIVSLATAPLLTWRLKFGLDCRGDNH</sequence>
<evidence type="ECO:0000256" key="1">
    <source>
        <dbReference type="SAM" id="Phobius"/>
    </source>
</evidence>
<dbReference type="Proteomes" id="UP000011996">
    <property type="component" value="Unassembled WGS sequence"/>
</dbReference>
<evidence type="ECO:0000313" key="2">
    <source>
        <dbReference type="EMBL" id="EMI27309.1"/>
    </source>
</evidence>
<keyword evidence="1" id="KW-0472">Membrane</keyword>
<reference evidence="2 3" key="1">
    <citation type="journal article" date="2013" name="Mar. Genomics">
        <title>Expression of sulfatases in Rhodopirellula baltica and the diversity of sulfatases in the genus Rhodopirellula.</title>
        <authorList>
            <person name="Wegner C.E."/>
            <person name="Richter-Heitmann T."/>
            <person name="Klindworth A."/>
            <person name="Klockow C."/>
            <person name="Richter M."/>
            <person name="Achstetter T."/>
            <person name="Glockner F.O."/>
            <person name="Harder J."/>
        </authorList>
    </citation>
    <scope>NUCLEOTIDE SEQUENCE [LARGE SCALE GENOMIC DNA]</scope>
    <source>
        <strain evidence="2 3">SH398</strain>
    </source>
</reference>
<keyword evidence="1" id="KW-1133">Transmembrane helix</keyword>
<evidence type="ECO:0000313" key="3">
    <source>
        <dbReference type="Proteomes" id="UP000011996"/>
    </source>
</evidence>